<dbReference type="Proteomes" id="UP000716291">
    <property type="component" value="Unassembled WGS sequence"/>
</dbReference>
<protein>
    <submittedName>
        <fullName evidence="2">Uncharacterized protein</fullName>
    </submittedName>
</protein>
<feature type="compositionally biased region" description="Polar residues" evidence="1">
    <location>
        <begin position="33"/>
        <end position="42"/>
    </location>
</feature>
<evidence type="ECO:0000313" key="3">
    <source>
        <dbReference type="Proteomes" id="UP000716291"/>
    </source>
</evidence>
<name>A0A9P7BM52_RHIOR</name>
<comment type="caution">
    <text evidence="2">The sequence shown here is derived from an EMBL/GenBank/DDBJ whole genome shotgun (WGS) entry which is preliminary data.</text>
</comment>
<proteinExistence type="predicted"/>
<evidence type="ECO:0000256" key="1">
    <source>
        <dbReference type="SAM" id="MobiDB-lite"/>
    </source>
</evidence>
<feature type="region of interest" description="Disordered" evidence="1">
    <location>
        <begin position="23"/>
        <end position="42"/>
    </location>
</feature>
<sequence length="401" mass="45043">MIEQTRILSSSATLPLPTQSSIVSKRDSDEFNDNTSNGSSNKKLNHLKLGDIKGLSLNDKLEKLTKAYGEGNILDLVSPGLIPSRFAKEMKNIVCGLKIPLKLVCAREERVILIKTSEATSLKQIETVIKSIMLVPRVGLKSYLFISLSKITECHATTIKYLRKTKKIDQNEKNVKIDLILFNNQLGDIFSCEDKPTNATEADVRSDIKKAKEFCEKRLLYIQSLLPHPSNIKHIEVISSQFHGLKLTVYGSKMTEEETIIHYQKTKALIPTAPAHMSQAAHFLLTVMSLQRAIVINLKKLEAIYEVALHDSVNFLVSSFEGVADNLFLRDDSSLSSTGDDKSTTSTSRASTLNEINWMQMEQSRRVVKLIDDKINGMVFKDDILTCEDWEDILCFNETST</sequence>
<gene>
    <name evidence="2" type="ORF">G6F64_011701</name>
</gene>
<dbReference type="AlphaFoldDB" id="A0A9P7BM52"/>
<organism evidence="2 3">
    <name type="scientific">Rhizopus oryzae</name>
    <name type="common">Mucormycosis agent</name>
    <name type="synonym">Rhizopus arrhizus var. delemar</name>
    <dbReference type="NCBI Taxonomy" id="64495"/>
    <lineage>
        <taxon>Eukaryota</taxon>
        <taxon>Fungi</taxon>
        <taxon>Fungi incertae sedis</taxon>
        <taxon>Mucoromycota</taxon>
        <taxon>Mucoromycotina</taxon>
        <taxon>Mucoromycetes</taxon>
        <taxon>Mucorales</taxon>
        <taxon>Mucorineae</taxon>
        <taxon>Rhizopodaceae</taxon>
        <taxon>Rhizopus</taxon>
    </lineage>
</organism>
<accession>A0A9P7BM52</accession>
<keyword evidence="3" id="KW-1185">Reference proteome</keyword>
<reference evidence="2" key="1">
    <citation type="journal article" date="2020" name="Microb. Genom.">
        <title>Genetic diversity of clinical and environmental Mucorales isolates obtained from an investigation of mucormycosis cases among solid organ transplant recipients.</title>
        <authorList>
            <person name="Nguyen M.H."/>
            <person name="Kaul D."/>
            <person name="Muto C."/>
            <person name="Cheng S.J."/>
            <person name="Richter R.A."/>
            <person name="Bruno V.M."/>
            <person name="Liu G."/>
            <person name="Beyhan S."/>
            <person name="Sundermann A.J."/>
            <person name="Mounaud S."/>
            <person name="Pasculle A.W."/>
            <person name="Nierman W.C."/>
            <person name="Driscoll E."/>
            <person name="Cumbie R."/>
            <person name="Clancy C.J."/>
            <person name="Dupont C.L."/>
        </authorList>
    </citation>
    <scope>NUCLEOTIDE SEQUENCE</scope>
    <source>
        <strain evidence="2">GL11</strain>
    </source>
</reference>
<dbReference type="EMBL" id="JAANQT010003010">
    <property type="protein sequence ID" value="KAG1301546.1"/>
    <property type="molecule type" value="Genomic_DNA"/>
</dbReference>
<evidence type="ECO:0000313" key="2">
    <source>
        <dbReference type="EMBL" id="KAG1301546.1"/>
    </source>
</evidence>